<dbReference type="AlphaFoldDB" id="A0A7G6YEH1"/>
<keyword evidence="1" id="KW-1133">Transmembrane helix</keyword>
<feature type="transmembrane region" description="Helical" evidence="1">
    <location>
        <begin position="112"/>
        <end position="133"/>
    </location>
</feature>
<dbReference type="EMBL" id="CP043641">
    <property type="protein sequence ID" value="QNE36886.1"/>
    <property type="molecule type" value="Genomic_DNA"/>
</dbReference>
<evidence type="ECO:0008006" key="4">
    <source>
        <dbReference type="Google" id="ProtNLM"/>
    </source>
</evidence>
<name>A0A7G6YEH1_9MICO</name>
<dbReference type="InterPro" id="IPR007136">
    <property type="entry name" value="DUF347"/>
</dbReference>
<dbReference type="Pfam" id="PF03988">
    <property type="entry name" value="DUF347"/>
    <property type="match status" value="4"/>
</dbReference>
<dbReference type="RefSeq" id="WP_185276312.1">
    <property type="nucleotide sequence ID" value="NZ_CP043641.1"/>
</dbReference>
<feature type="transmembrane region" description="Helical" evidence="1">
    <location>
        <begin position="55"/>
        <end position="74"/>
    </location>
</feature>
<feature type="transmembrane region" description="Helical" evidence="1">
    <location>
        <begin position="81"/>
        <end position="100"/>
    </location>
</feature>
<reference evidence="3" key="1">
    <citation type="submission" date="2019-09" db="EMBL/GenBank/DDBJ databases">
        <title>Antimicrobial potential of Antarctic Bacteria.</title>
        <authorList>
            <person name="Benaud N."/>
            <person name="Edwards R.J."/>
            <person name="Ferrari B.C."/>
        </authorList>
    </citation>
    <scope>NUCLEOTIDE SEQUENCE [LARGE SCALE GENOMIC DNA]</scope>
    <source>
        <strain evidence="3">INR9</strain>
    </source>
</reference>
<keyword evidence="1" id="KW-0812">Transmembrane</keyword>
<gene>
    <name evidence="2" type="ORF">F1C12_18370</name>
</gene>
<feature type="transmembrane region" description="Helical" evidence="1">
    <location>
        <begin position="175"/>
        <end position="193"/>
    </location>
</feature>
<feature type="transmembrane region" description="Helical" evidence="1">
    <location>
        <begin position="200"/>
        <end position="221"/>
    </location>
</feature>
<evidence type="ECO:0000313" key="2">
    <source>
        <dbReference type="EMBL" id="QNE36886.1"/>
    </source>
</evidence>
<evidence type="ECO:0000256" key="1">
    <source>
        <dbReference type="SAM" id="Phobius"/>
    </source>
</evidence>
<dbReference type="Proteomes" id="UP000515511">
    <property type="component" value="Chromosome"/>
</dbReference>
<sequence>MTEPNHPIARQTAEREIVHRENKVPEPTVSFWAIKILATTVGETAADLLSSSLHLGTQLTSVVMAVVFLAVFVVQFRSRRYIPAVYWLTVVLISIVGTLITDNLTDGLGVPLIVSTVVFGVALIATFAVWYGFERTLSIHDIVTRRREAFYWLAVLFTFALGTAAGDLVAEQLNLGYLVSVGVFAGAIALVAVAHSVFRLGAIVAFWIAYVLTRPLGASLGDYLSQPTADGGLGLGTIVTSLIFLAAIVALVVSLTVTGRGRTPSVADPLDEDERVTA</sequence>
<accession>A0A7G6YEH1</accession>
<protein>
    <recommendedName>
        <fullName evidence="4">Membrane-anchored protein</fullName>
    </recommendedName>
</protein>
<feature type="transmembrane region" description="Helical" evidence="1">
    <location>
        <begin position="233"/>
        <end position="255"/>
    </location>
</feature>
<feature type="transmembrane region" description="Helical" evidence="1">
    <location>
        <begin position="149"/>
        <end position="169"/>
    </location>
</feature>
<proteinExistence type="predicted"/>
<dbReference type="KEGG" id="lse:F1C12_18370"/>
<organism evidence="2 3">
    <name type="scientific">Leifsonia shinshuensis</name>
    <dbReference type="NCBI Taxonomy" id="150026"/>
    <lineage>
        <taxon>Bacteria</taxon>
        <taxon>Bacillati</taxon>
        <taxon>Actinomycetota</taxon>
        <taxon>Actinomycetes</taxon>
        <taxon>Micrococcales</taxon>
        <taxon>Microbacteriaceae</taxon>
        <taxon>Leifsonia</taxon>
    </lineage>
</organism>
<keyword evidence="1" id="KW-0472">Membrane</keyword>
<evidence type="ECO:0000313" key="3">
    <source>
        <dbReference type="Proteomes" id="UP000515511"/>
    </source>
</evidence>